<evidence type="ECO:0000313" key="1">
    <source>
        <dbReference type="EMBL" id="CAH0721597.1"/>
    </source>
</evidence>
<sequence>MAQKRLYRITGAGARGGAGAGAGGPVRATVSRAPHTYELSVLSQRPTVLDVPLAAPHKVNSDEETYRVVL</sequence>
<accession>A0A8J9UKG4</accession>
<keyword evidence="2" id="KW-1185">Reference proteome</keyword>
<organism evidence="1 2">
    <name type="scientific">Brenthis ino</name>
    <name type="common">lesser marbled fritillary</name>
    <dbReference type="NCBI Taxonomy" id="405034"/>
    <lineage>
        <taxon>Eukaryota</taxon>
        <taxon>Metazoa</taxon>
        <taxon>Ecdysozoa</taxon>
        <taxon>Arthropoda</taxon>
        <taxon>Hexapoda</taxon>
        <taxon>Insecta</taxon>
        <taxon>Pterygota</taxon>
        <taxon>Neoptera</taxon>
        <taxon>Endopterygota</taxon>
        <taxon>Lepidoptera</taxon>
        <taxon>Glossata</taxon>
        <taxon>Ditrysia</taxon>
        <taxon>Papilionoidea</taxon>
        <taxon>Nymphalidae</taxon>
        <taxon>Heliconiinae</taxon>
        <taxon>Argynnini</taxon>
        <taxon>Brenthis</taxon>
    </lineage>
</organism>
<dbReference type="Proteomes" id="UP000838878">
    <property type="component" value="Chromosome 2"/>
</dbReference>
<reference evidence="1" key="1">
    <citation type="submission" date="2021-12" db="EMBL/GenBank/DDBJ databases">
        <authorList>
            <person name="Martin H S."/>
        </authorList>
    </citation>
    <scope>NUCLEOTIDE SEQUENCE</scope>
</reference>
<protein>
    <submittedName>
        <fullName evidence="1">Uncharacterized protein</fullName>
    </submittedName>
</protein>
<dbReference type="AlphaFoldDB" id="A0A8J9UKG4"/>
<dbReference type="OrthoDB" id="10322668at2759"/>
<name>A0A8J9UKG4_9NEOP</name>
<gene>
    <name evidence="1" type="ORF">BINO364_LOCUS7680</name>
</gene>
<dbReference type="EMBL" id="OV170222">
    <property type="protein sequence ID" value="CAH0721597.1"/>
    <property type="molecule type" value="Genomic_DNA"/>
</dbReference>
<proteinExistence type="predicted"/>
<feature type="non-terminal residue" evidence="1">
    <location>
        <position position="70"/>
    </location>
</feature>
<evidence type="ECO:0000313" key="2">
    <source>
        <dbReference type="Proteomes" id="UP000838878"/>
    </source>
</evidence>